<gene>
    <name evidence="3" type="ORF">C7999DRAFT_31482</name>
</gene>
<feature type="compositionally biased region" description="Low complexity" evidence="1">
    <location>
        <begin position="347"/>
        <end position="367"/>
    </location>
</feature>
<keyword evidence="2" id="KW-0472">Membrane</keyword>
<organism evidence="3 4">
    <name type="scientific">Corynascus novoguineensis</name>
    <dbReference type="NCBI Taxonomy" id="1126955"/>
    <lineage>
        <taxon>Eukaryota</taxon>
        <taxon>Fungi</taxon>
        <taxon>Dikarya</taxon>
        <taxon>Ascomycota</taxon>
        <taxon>Pezizomycotina</taxon>
        <taxon>Sordariomycetes</taxon>
        <taxon>Sordariomycetidae</taxon>
        <taxon>Sordariales</taxon>
        <taxon>Chaetomiaceae</taxon>
        <taxon>Corynascus</taxon>
    </lineage>
</organism>
<reference evidence="3" key="1">
    <citation type="journal article" date="2023" name="Mol. Phylogenet. Evol.">
        <title>Genome-scale phylogeny and comparative genomics of the fungal order Sordariales.</title>
        <authorList>
            <person name="Hensen N."/>
            <person name="Bonometti L."/>
            <person name="Westerberg I."/>
            <person name="Brannstrom I.O."/>
            <person name="Guillou S."/>
            <person name="Cros-Aarteil S."/>
            <person name="Calhoun S."/>
            <person name="Haridas S."/>
            <person name="Kuo A."/>
            <person name="Mondo S."/>
            <person name="Pangilinan J."/>
            <person name="Riley R."/>
            <person name="LaButti K."/>
            <person name="Andreopoulos B."/>
            <person name="Lipzen A."/>
            <person name="Chen C."/>
            <person name="Yan M."/>
            <person name="Daum C."/>
            <person name="Ng V."/>
            <person name="Clum A."/>
            <person name="Steindorff A."/>
            <person name="Ohm R.A."/>
            <person name="Martin F."/>
            <person name="Silar P."/>
            <person name="Natvig D.O."/>
            <person name="Lalanne C."/>
            <person name="Gautier V."/>
            <person name="Ament-Velasquez S.L."/>
            <person name="Kruys A."/>
            <person name="Hutchinson M.I."/>
            <person name="Powell A.J."/>
            <person name="Barry K."/>
            <person name="Miller A.N."/>
            <person name="Grigoriev I.V."/>
            <person name="Debuchy R."/>
            <person name="Gladieux P."/>
            <person name="Hiltunen Thoren M."/>
            <person name="Johannesson H."/>
        </authorList>
    </citation>
    <scope>NUCLEOTIDE SEQUENCE</scope>
    <source>
        <strain evidence="3">CBS 359.72</strain>
    </source>
</reference>
<evidence type="ECO:0000313" key="4">
    <source>
        <dbReference type="Proteomes" id="UP001303647"/>
    </source>
</evidence>
<name>A0AAN7CVK3_9PEZI</name>
<keyword evidence="4" id="KW-1185">Reference proteome</keyword>
<feature type="compositionally biased region" description="Low complexity" evidence="1">
    <location>
        <begin position="163"/>
        <end position="173"/>
    </location>
</feature>
<feature type="compositionally biased region" description="Basic and acidic residues" evidence="1">
    <location>
        <begin position="475"/>
        <end position="486"/>
    </location>
</feature>
<feature type="region of interest" description="Disordered" evidence="1">
    <location>
        <begin position="294"/>
        <end position="370"/>
    </location>
</feature>
<keyword evidence="2" id="KW-0812">Transmembrane</keyword>
<accession>A0AAN7CVK3</accession>
<feature type="region of interest" description="Disordered" evidence="1">
    <location>
        <begin position="382"/>
        <end position="412"/>
    </location>
</feature>
<feature type="compositionally biased region" description="Polar residues" evidence="1">
    <location>
        <begin position="174"/>
        <end position="203"/>
    </location>
</feature>
<evidence type="ECO:0000256" key="1">
    <source>
        <dbReference type="SAM" id="MobiDB-lite"/>
    </source>
</evidence>
<dbReference type="AlphaFoldDB" id="A0AAN7CVK3"/>
<sequence length="495" mass="52206">MSTRTVTATAILPVATTETKLLTATRVEVITVIDPVQRTQTWTTTATSFLERQRQRLASQVQALRLFPPAFLVPLEKESQDTPAPPTAVTLDNVGHTGDSRKRAEITVTTTTVTVTTTVSSRKTITATVTSTVFSTTTVAPNAGTTVTVIETVVLPWPPNTTTPPTKTTATSPRRVTSSASDSFVASTTRSHPNNLPTTAATSKTARLSSSIMTTILATPTSIPTITATPPPIAAAPPSARLTTAQLAGIAIGAAITLLLLLALLAFLLRRRVQDRRRARAHATISQQLLYAPSSKRWGSSGPPEGPSAPEKGAGGGRVLEAAPAPAVPTGPGPGRGRRGRPEPGARARTSLVPPLPTDSTLSSSASYDRRVGLTSAGEVRVVIRQPPRAKRGSGNPGARNKGGHGGMVDTGRRYHLPRVTLNSLALTPVDAHDNRDPGGSDSAGWSIASQRGSEVEDYQLGWSQEQGQVGEGRGWNRERRERKGSVEGAWWKAS</sequence>
<proteinExistence type="predicted"/>
<dbReference type="EMBL" id="MU857643">
    <property type="protein sequence ID" value="KAK4248047.1"/>
    <property type="molecule type" value="Genomic_DNA"/>
</dbReference>
<feature type="compositionally biased region" description="Low complexity" evidence="1">
    <location>
        <begin position="299"/>
        <end position="312"/>
    </location>
</feature>
<feature type="region of interest" description="Disordered" evidence="1">
    <location>
        <begin position="428"/>
        <end position="495"/>
    </location>
</feature>
<keyword evidence="2" id="KW-1133">Transmembrane helix</keyword>
<evidence type="ECO:0000313" key="3">
    <source>
        <dbReference type="EMBL" id="KAK4248047.1"/>
    </source>
</evidence>
<feature type="transmembrane region" description="Helical" evidence="2">
    <location>
        <begin position="247"/>
        <end position="269"/>
    </location>
</feature>
<reference evidence="3" key="2">
    <citation type="submission" date="2023-05" db="EMBL/GenBank/DDBJ databases">
        <authorList>
            <consortium name="Lawrence Berkeley National Laboratory"/>
            <person name="Steindorff A."/>
            <person name="Hensen N."/>
            <person name="Bonometti L."/>
            <person name="Westerberg I."/>
            <person name="Brannstrom I.O."/>
            <person name="Guillou S."/>
            <person name="Cros-Aarteil S."/>
            <person name="Calhoun S."/>
            <person name="Haridas S."/>
            <person name="Kuo A."/>
            <person name="Mondo S."/>
            <person name="Pangilinan J."/>
            <person name="Riley R."/>
            <person name="Labutti K."/>
            <person name="Andreopoulos B."/>
            <person name="Lipzen A."/>
            <person name="Chen C."/>
            <person name="Yanf M."/>
            <person name="Daum C."/>
            <person name="Ng V."/>
            <person name="Clum A."/>
            <person name="Ohm R."/>
            <person name="Martin F."/>
            <person name="Silar P."/>
            <person name="Natvig D."/>
            <person name="Lalanne C."/>
            <person name="Gautier V."/>
            <person name="Ament-Velasquez S.L."/>
            <person name="Kruys A."/>
            <person name="Hutchinson M.I."/>
            <person name="Powell A.J."/>
            <person name="Barry K."/>
            <person name="Miller A.N."/>
            <person name="Grigoriev I.V."/>
            <person name="Debuchy R."/>
            <person name="Gladieux P."/>
            <person name="Thoren M.H."/>
            <person name="Johannesson H."/>
        </authorList>
    </citation>
    <scope>NUCLEOTIDE SEQUENCE</scope>
    <source>
        <strain evidence="3">CBS 359.72</strain>
    </source>
</reference>
<evidence type="ECO:0000256" key="2">
    <source>
        <dbReference type="SAM" id="Phobius"/>
    </source>
</evidence>
<feature type="region of interest" description="Disordered" evidence="1">
    <location>
        <begin position="158"/>
        <end position="203"/>
    </location>
</feature>
<comment type="caution">
    <text evidence="3">The sequence shown here is derived from an EMBL/GenBank/DDBJ whole genome shotgun (WGS) entry which is preliminary data.</text>
</comment>
<feature type="region of interest" description="Disordered" evidence="1">
    <location>
        <begin position="77"/>
        <end position="100"/>
    </location>
</feature>
<dbReference type="Proteomes" id="UP001303647">
    <property type="component" value="Unassembled WGS sequence"/>
</dbReference>
<protein>
    <submittedName>
        <fullName evidence="3">Uncharacterized protein</fullName>
    </submittedName>
</protein>